<evidence type="ECO:0000313" key="1">
    <source>
        <dbReference type="EMBL" id="ESR22404.1"/>
    </source>
</evidence>
<reference evidence="1 2" key="1">
    <citation type="journal article" date="2014" name="Genome Announc.">
        <title>Draft Genome Sequence of Lutibaculum baratangense Strain AMV1T, Isolated from a Mud Volcano in Andamans, India.</title>
        <authorList>
            <person name="Singh A."/>
            <person name="Sreenivas A."/>
            <person name="Sathyanarayana Reddy G."/>
            <person name="Pinnaka A.K."/>
            <person name="Shivaji S."/>
        </authorList>
    </citation>
    <scope>NUCLEOTIDE SEQUENCE [LARGE SCALE GENOMIC DNA]</scope>
    <source>
        <strain evidence="1 2">AMV1</strain>
    </source>
</reference>
<organism evidence="1 2">
    <name type="scientific">Lutibaculum baratangense AMV1</name>
    <dbReference type="NCBI Taxonomy" id="631454"/>
    <lineage>
        <taxon>Bacteria</taxon>
        <taxon>Pseudomonadati</taxon>
        <taxon>Pseudomonadota</taxon>
        <taxon>Alphaproteobacteria</taxon>
        <taxon>Hyphomicrobiales</taxon>
        <taxon>Tepidamorphaceae</taxon>
        <taxon>Lutibaculum</taxon>
    </lineage>
</organism>
<name>V4RAK3_9HYPH</name>
<proteinExistence type="predicted"/>
<dbReference type="RefSeq" id="WP_023434236.1">
    <property type="nucleotide sequence ID" value="NZ_AWXZ01000044.1"/>
</dbReference>
<dbReference type="PATRIC" id="fig|631454.5.peg.4078"/>
<comment type="caution">
    <text evidence="1">The sequence shown here is derived from an EMBL/GenBank/DDBJ whole genome shotgun (WGS) entry which is preliminary data.</text>
</comment>
<protein>
    <submittedName>
        <fullName evidence="1">DUF1850 domain-containing protein</fullName>
    </submittedName>
</protein>
<sequence>MPLCVLGAGKIVTLAVAGFALSWTHTVERVPWQEEWRVEGDRLVLETSRIKGSGAGMEPPPEARLVDGWYVWHPEEPRPEIVLRRATEPGVGDWTLCTPGDGEPRRACRPLGEIVDADPVTLRPCGGGATDASR</sequence>
<dbReference type="eggNOG" id="COG4729">
    <property type="taxonomic scope" value="Bacteria"/>
</dbReference>
<dbReference type="OrthoDB" id="5298197at2"/>
<keyword evidence="2" id="KW-1185">Reference proteome</keyword>
<gene>
    <name evidence="1" type="ORF">N177_4134</name>
</gene>
<dbReference type="Pfam" id="PF08905">
    <property type="entry name" value="DUF1850"/>
    <property type="match status" value="1"/>
</dbReference>
<dbReference type="InterPro" id="IPR015001">
    <property type="entry name" value="DUF1850"/>
</dbReference>
<dbReference type="STRING" id="631454.N177_4134"/>
<dbReference type="EMBL" id="AWXZ01000044">
    <property type="protein sequence ID" value="ESR22404.1"/>
    <property type="molecule type" value="Genomic_DNA"/>
</dbReference>
<dbReference type="AlphaFoldDB" id="V4RAK3"/>
<dbReference type="Proteomes" id="UP000017819">
    <property type="component" value="Unassembled WGS sequence"/>
</dbReference>
<accession>V4RAK3</accession>
<evidence type="ECO:0000313" key="2">
    <source>
        <dbReference type="Proteomes" id="UP000017819"/>
    </source>
</evidence>